<protein>
    <recommendedName>
        <fullName evidence="5">Dual-action ribosomal maturation protein DarP</fullName>
    </recommendedName>
    <alternativeName>
        <fullName evidence="5">Large ribosomal subunit assembly factor DarP</fullName>
    </alternativeName>
</protein>
<name>A0ABX7MCN7_9RHOO</name>
<dbReference type="HAMAP" id="MF_00765">
    <property type="entry name" value="DarP"/>
    <property type="match status" value="1"/>
</dbReference>
<keyword evidence="3 5" id="KW-0699">rRNA-binding</keyword>
<dbReference type="Pfam" id="PF04751">
    <property type="entry name" value="DarP"/>
    <property type="match status" value="1"/>
</dbReference>
<dbReference type="PANTHER" id="PTHR38101:SF1">
    <property type="entry name" value="UPF0307 PROTEIN YJGA"/>
    <property type="match status" value="1"/>
</dbReference>
<evidence type="ECO:0000256" key="6">
    <source>
        <dbReference type="SAM" id="MobiDB-lite"/>
    </source>
</evidence>
<proteinExistence type="inferred from homology"/>
<dbReference type="PIRSF" id="PIRSF016183">
    <property type="entry name" value="UCP016183"/>
    <property type="match status" value="1"/>
</dbReference>
<evidence type="ECO:0000256" key="3">
    <source>
        <dbReference type="ARBA" id="ARBA00022730"/>
    </source>
</evidence>
<accession>A0ABX7MCN7</accession>
<dbReference type="NCBIfam" id="NF003593">
    <property type="entry name" value="PRK05255.1-1"/>
    <property type="match status" value="1"/>
</dbReference>
<keyword evidence="1 5" id="KW-0963">Cytoplasm</keyword>
<dbReference type="CDD" id="cd16331">
    <property type="entry name" value="YjgA-like"/>
    <property type="match status" value="1"/>
</dbReference>
<evidence type="ECO:0000256" key="1">
    <source>
        <dbReference type="ARBA" id="ARBA00022490"/>
    </source>
</evidence>
<feature type="region of interest" description="Disordered" evidence="6">
    <location>
        <begin position="1"/>
        <end position="34"/>
    </location>
</feature>
<dbReference type="InterPro" id="IPR006839">
    <property type="entry name" value="DarP"/>
</dbReference>
<keyword evidence="8" id="KW-1185">Reference proteome</keyword>
<sequence length="191" mass="21783">MHRNPQHQNDDDSDEYDGPSKSQRKRDMHKLQDMGAELVALSPARLAKVPLPERLHDAILEYARVGKHEAKRRQLQYIGKLMREVDPAPIREALDAFAGVSRAEIARQHKLERLRERLLEDEGTLGDIAAAYPDADLQHLRNLRRNAIKEREAAKPPRAYREIFRILRDFEYADDGEGQSAGEEGGEGDEA</sequence>
<evidence type="ECO:0000256" key="5">
    <source>
        <dbReference type="HAMAP-Rule" id="MF_00765"/>
    </source>
</evidence>
<evidence type="ECO:0000313" key="7">
    <source>
        <dbReference type="EMBL" id="QSI78310.1"/>
    </source>
</evidence>
<comment type="subcellular location">
    <subcellularLocation>
        <location evidence="5">Cytoplasm</location>
    </subcellularLocation>
    <text evidence="5">Associates with late stage pre-50S ribosomal subunits.</text>
</comment>
<comment type="function">
    <text evidence="5">Member of a network of 50S ribosomal subunit biogenesis factors which assembles along the 30S-50S interface, preventing incorrect 23S rRNA structures from forming. Promotes peptidyl transferase center (PTC) maturation.</text>
</comment>
<dbReference type="RefSeq" id="WP_206255641.1">
    <property type="nucleotide sequence ID" value="NZ_CP071060.1"/>
</dbReference>
<dbReference type="PANTHER" id="PTHR38101">
    <property type="entry name" value="UPF0307 PROTEIN YJGA"/>
    <property type="match status" value="1"/>
</dbReference>
<reference evidence="7 8" key="1">
    <citation type="submission" date="2021-02" db="EMBL/GenBank/DDBJ databases">
        <title>Niveibacterium changnyeongensis HC41.</title>
        <authorList>
            <person name="Kang M."/>
        </authorList>
    </citation>
    <scope>NUCLEOTIDE SEQUENCE [LARGE SCALE GENOMIC DNA]</scope>
    <source>
        <strain evidence="7 8">HC41</strain>
    </source>
</reference>
<comment type="similarity">
    <text evidence="5">Belongs to the DarP family.</text>
</comment>
<dbReference type="Gene3D" id="1.10.60.30">
    <property type="entry name" value="PSPTO4464-like domains"/>
    <property type="match status" value="2"/>
</dbReference>
<dbReference type="Proteomes" id="UP000663570">
    <property type="component" value="Chromosome"/>
</dbReference>
<dbReference type="SUPFAM" id="SSF158710">
    <property type="entry name" value="PSPTO4464-like"/>
    <property type="match status" value="1"/>
</dbReference>
<keyword evidence="4 5" id="KW-0694">RNA-binding</keyword>
<evidence type="ECO:0000256" key="4">
    <source>
        <dbReference type="ARBA" id="ARBA00022884"/>
    </source>
</evidence>
<organism evidence="7 8">
    <name type="scientific">Niveibacterium microcysteis</name>
    <dbReference type="NCBI Taxonomy" id="2811415"/>
    <lineage>
        <taxon>Bacteria</taxon>
        <taxon>Pseudomonadati</taxon>
        <taxon>Pseudomonadota</taxon>
        <taxon>Betaproteobacteria</taxon>
        <taxon>Rhodocyclales</taxon>
        <taxon>Rhodocyclaceae</taxon>
        <taxon>Niveibacterium</taxon>
    </lineage>
</organism>
<keyword evidence="2 5" id="KW-0690">Ribosome biogenesis</keyword>
<dbReference type="EMBL" id="CP071060">
    <property type="protein sequence ID" value="QSI78310.1"/>
    <property type="molecule type" value="Genomic_DNA"/>
</dbReference>
<evidence type="ECO:0000256" key="2">
    <source>
        <dbReference type="ARBA" id="ARBA00022517"/>
    </source>
</evidence>
<dbReference type="InterPro" id="IPR023153">
    <property type="entry name" value="DarP_sf"/>
</dbReference>
<evidence type="ECO:0000313" key="8">
    <source>
        <dbReference type="Proteomes" id="UP000663570"/>
    </source>
</evidence>
<gene>
    <name evidence="5" type="primary">darP</name>
    <name evidence="7" type="ORF">JY500_06685</name>
</gene>